<feature type="transmembrane region" description="Helical" evidence="7">
    <location>
        <begin position="176"/>
        <end position="200"/>
    </location>
</feature>
<name>A0ABQ8F0F7_9FUNG</name>
<comment type="similarity">
    <text evidence="2 6">Belongs to the OXA1/ALB3/YidC family.</text>
</comment>
<keyword evidence="4 7" id="KW-1133">Transmembrane helix</keyword>
<feature type="transmembrane region" description="Helical" evidence="7">
    <location>
        <begin position="272"/>
        <end position="297"/>
    </location>
</feature>
<evidence type="ECO:0000313" key="9">
    <source>
        <dbReference type="EMBL" id="KAH6589936.1"/>
    </source>
</evidence>
<dbReference type="EMBL" id="JAFCIX010000438">
    <property type="protein sequence ID" value="KAH6589936.1"/>
    <property type="molecule type" value="Genomic_DNA"/>
</dbReference>
<evidence type="ECO:0000256" key="3">
    <source>
        <dbReference type="ARBA" id="ARBA00022692"/>
    </source>
</evidence>
<organism evidence="9 10">
    <name type="scientific">Batrachochytrium salamandrivorans</name>
    <dbReference type="NCBI Taxonomy" id="1357716"/>
    <lineage>
        <taxon>Eukaryota</taxon>
        <taxon>Fungi</taxon>
        <taxon>Fungi incertae sedis</taxon>
        <taxon>Chytridiomycota</taxon>
        <taxon>Chytridiomycota incertae sedis</taxon>
        <taxon>Chytridiomycetes</taxon>
        <taxon>Rhizophydiales</taxon>
        <taxon>Rhizophydiales incertae sedis</taxon>
        <taxon>Batrachochytrium</taxon>
    </lineage>
</organism>
<keyword evidence="10" id="KW-1185">Reference proteome</keyword>
<dbReference type="Proteomes" id="UP001648503">
    <property type="component" value="Unassembled WGS sequence"/>
</dbReference>
<dbReference type="Pfam" id="PF02096">
    <property type="entry name" value="60KD_IMP"/>
    <property type="match status" value="1"/>
</dbReference>
<dbReference type="CDD" id="cd20069">
    <property type="entry name" value="5TM_Oxa1-like"/>
    <property type="match status" value="1"/>
</dbReference>
<keyword evidence="3 6" id="KW-0812">Transmembrane</keyword>
<gene>
    <name evidence="9" type="ORF">BASA50_009639</name>
</gene>
<evidence type="ECO:0000256" key="5">
    <source>
        <dbReference type="ARBA" id="ARBA00023136"/>
    </source>
</evidence>
<dbReference type="PANTHER" id="PTHR12428:SF65">
    <property type="entry name" value="CYTOCHROME C OXIDASE ASSEMBLY PROTEIN COX18, MITOCHONDRIAL"/>
    <property type="match status" value="1"/>
</dbReference>
<evidence type="ECO:0000259" key="8">
    <source>
        <dbReference type="Pfam" id="PF02096"/>
    </source>
</evidence>
<dbReference type="InterPro" id="IPR001708">
    <property type="entry name" value="YidC/ALB3/OXA1/COX18"/>
</dbReference>
<dbReference type="InterPro" id="IPR028055">
    <property type="entry name" value="YidC/Oxa/ALB_C"/>
</dbReference>
<evidence type="ECO:0000256" key="6">
    <source>
        <dbReference type="RuleBase" id="RU003945"/>
    </source>
</evidence>
<evidence type="ECO:0000256" key="1">
    <source>
        <dbReference type="ARBA" id="ARBA00004141"/>
    </source>
</evidence>
<evidence type="ECO:0000256" key="7">
    <source>
        <dbReference type="SAM" id="Phobius"/>
    </source>
</evidence>
<protein>
    <recommendedName>
        <fullName evidence="8">Membrane insertase YidC/Oxa/ALB C-terminal domain-containing protein</fullName>
    </recommendedName>
</protein>
<comment type="subcellular location">
    <subcellularLocation>
        <location evidence="1 6">Membrane</location>
        <topology evidence="1 6">Multi-pass membrane protein</topology>
    </subcellularLocation>
</comment>
<sequence>MVGGARYRQDPYILSCTQRGFYSTLPEIVAPPPVKAVTAPTEVEFSDLESFATPIASSASTTLSPVSLLVSLMDTIHSIPLTDMGSFNGTPWWLVICSTTVLLRSICTLPLAIQNKRRSDRLEKIQPLLKGWESTLGIQLKRLGRDKKDPERDKVYKKLYNKKVADMYRLHRCNPLYTFILPWVQIPLFISMSFALRWLAAFPTLWLGTPDAIAPGMDTEGVLWFDDLTVADPTLITPIMVGAIHLINIELNSLRGTTKQKQQTPGRVAFRLFMRSFALIMIPITAYVPMAIALYWLTSAVFSMVQNISFLLVKEYWTPIDAPAHTNISFQEELTPKPLPLLSDPLLKSDART</sequence>
<comment type="caution">
    <text evidence="9">The sequence shown here is derived from an EMBL/GenBank/DDBJ whole genome shotgun (WGS) entry which is preliminary data.</text>
</comment>
<keyword evidence="5 7" id="KW-0472">Membrane</keyword>
<evidence type="ECO:0000256" key="2">
    <source>
        <dbReference type="ARBA" id="ARBA00009877"/>
    </source>
</evidence>
<feature type="transmembrane region" description="Helical" evidence="7">
    <location>
        <begin position="233"/>
        <end position="251"/>
    </location>
</feature>
<evidence type="ECO:0000313" key="10">
    <source>
        <dbReference type="Proteomes" id="UP001648503"/>
    </source>
</evidence>
<accession>A0ABQ8F0F7</accession>
<proteinExistence type="inferred from homology"/>
<evidence type="ECO:0000256" key="4">
    <source>
        <dbReference type="ARBA" id="ARBA00022989"/>
    </source>
</evidence>
<reference evidence="9 10" key="1">
    <citation type="submission" date="2021-02" db="EMBL/GenBank/DDBJ databases">
        <title>Variation within the Batrachochytrium salamandrivorans European outbreak.</title>
        <authorList>
            <person name="Kelly M."/>
            <person name="Pasmans F."/>
            <person name="Shea T.P."/>
            <person name="Munoz J.F."/>
            <person name="Carranza S."/>
            <person name="Cuomo C.A."/>
            <person name="Martel A."/>
        </authorList>
    </citation>
    <scope>NUCLEOTIDE SEQUENCE [LARGE SCALE GENOMIC DNA]</scope>
    <source>
        <strain evidence="9 10">AMFP18/2</strain>
    </source>
</reference>
<dbReference type="PANTHER" id="PTHR12428">
    <property type="entry name" value="OXA1"/>
    <property type="match status" value="1"/>
</dbReference>
<feature type="domain" description="Membrane insertase YidC/Oxa/ALB C-terminal" evidence="8">
    <location>
        <begin position="92"/>
        <end position="308"/>
    </location>
</feature>